<keyword evidence="1" id="KW-0732">Signal</keyword>
<protein>
    <submittedName>
        <fullName evidence="2">Uncharacterized protein</fullName>
    </submittedName>
</protein>
<dbReference type="RefSeq" id="WP_285231098.1">
    <property type="nucleotide sequence ID" value="NZ_CP116346.1"/>
</dbReference>
<evidence type="ECO:0000313" key="2">
    <source>
        <dbReference type="EMBL" id="WIT10029.1"/>
    </source>
</evidence>
<feature type="signal peptide" evidence="1">
    <location>
        <begin position="1"/>
        <end position="26"/>
    </location>
</feature>
<sequence>MRPNPAITTLLSLAATLALLHGPARALSETEFQEAFQQFNQATQGHSELIEASAERFTTLSKAEPAHPLLRAYAGAATSLRATTTLLPWKKMSYAEDGLAQIDKGLALLGKEHEQQRVRGTPVSLETRFVAANTFLGLPGMFNRGARGSLLLQEILKDPLFASSPAGFQAAVRARAAKQAGAEPKAAQP</sequence>
<dbReference type="Proteomes" id="UP001177769">
    <property type="component" value="Chromosome"/>
</dbReference>
<evidence type="ECO:0000256" key="1">
    <source>
        <dbReference type="SAM" id="SignalP"/>
    </source>
</evidence>
<keyword evidence="3" id="KW-1185">Reference proteome</keyword>
<dbReference type="AlphaFoldDB" id="A0AA95N9L8"/>
<name>A0AA95N9L8_9BURK</name>
<reference evidence="2" key="1">
    <citation type="submission" date="2023-01" db="EMBL/GenBank/DDBJ databases">
        <title>Whole genome sequence of Paucibacter sp. S2-9 isolated from pond sediment.</title>
        <authorList>
            <person name="Jung J.Y."/>
        </authorList>
    </citation>
    <scope>NUCLEOTIDE SEQUENCE</scope>
    <source>
        <strain evidence="2">S2-9</strain>
    </source>
</reference>
<proteinExistence type="predicted"/>
<accession>A0AA95N9L8</accession>
<dbReference type="KEGG" id="pais:PFX98_13895"/>
<evidence type="ECO:0000313" key="3">
    <source>
        <dbReference type="Proteomes" id="UP001177769"/>
    </source>
</evidence>
<dbReference type="EMBL" id="CP116346">
    <property type="protein sequence ID" value="WIT10029.1"/>
    <property type="molecule type" value="Genomic_DNA"/>
</dbReference>
<feature type="chain" id="PRO_5041667312" evidence="1">
    <location>
        <begin position="27"/>
        <end position="189"/>
    </location>
</feature>
<organism evidence="2 3">
    <name type="scientific">Paucibacter sediminis</name>
    <dbReference type="NCBI Taxonomy" id="3019553"/>
    <lineage>
        <taxon>Bacteria</taxon>
        <taxon>Pseudomonadati</taxon>
        <taxon>Pseudomonadota</taxon>
        <taxon>Betaproteobacteria</taxon>
        <taxon>Burkholderiales</taxon>
        <taxon>Sphaerotilaceae</taxon>
        <taxon>Roseateles</taxon>
    </lineage>
</organism>
<gene>
    <name evidence="2" type="ORF">PFX98_13895</name>
</gene>